<keyword evidence="3" id="KW-1185">Reference proteome</keyword>
<reference evidence="2 3" key="1">
    <citation type="submission" date="2018-12" db="EMBL/GenBank/DDBJ databases">
        <title>Complete genome sequence of Flaviflexus sp. H23T48.</title>
        <authorList>
            <person name="Bae J.-W."/>
            <person name="Lee J.-Y."/>
        </authorList>
    </citation>
    <scope>NUCLEOTIDE SEQUENCE [LARGE SCALE GENOMIC DNA]</scope>
    <source>
        <strain evidence="2 3">H23T48</strain>
    </source>
</reference>
<evidence type="ECO:0000313" key="2">
    <source>
        <dbReference type="EMBL" id="AZQ77138.1"/>
    </source>
</evidence>
<evidence type="ECO:0000313" key="3">
    <source>
        <dbReference type="Proteomes" id="UP000280344"/>
    </source>
</evidence>
<dbReference type="Proteomes" id="UP000280344">
    <property type="component" value="Chromosome"/>
</dbReference>
<dbReference type="InterPro" id="IPR000073">
    <property type="entry name" value="AB_hydrolase_1"/>
</dbReference>
<dbReference type="KEGG" id="flh:EJ997_07135"/>
<dbReference type="InterPro" id="IPR050266">
    <property type="entry name" value="AB_hydrolase_sf"/>
</dbReference>
<feature type="domain" description="AB hydrolase-1" evidence="1">
    <location>
        <begin position="32"/>
        <end position="268"/>
    </location>
</feature>
<dbReference type="EMBL" id="CP034593">
    <property type="protein sequence ID" value="AZQ77138.1"/>
    <property type="molecule type" value="Genomic_DNA"/>
</dbReference>
<accession>A0A3S9PXR9</accession>
<dbReference type="Gene3D" id="3.40.50.1820">
    <property type="entry name" value="alpha/beta hydrolase"/>
    <property type="match status" value="1"/>
</dbReference>
<protein>
    <submittedName>
        <fullName evidence="2">Alpha/beta fold hydrolase</fullName>
    </submittedName>
</protein>
<dbReference type="PANTHER" id="PTHR43798:SF33">
    <property type="entry name" value="HYDROLASE, PUTATIVE (AFU_ORTHOLOGUE AFUA_2G14860)-RELATED"/>
    <property type="match status" value="1"/>
</dbReference>
<dbReference type="PANTHER" id="PTHR43798">
    <property type="entry name" value="MONOACYLGLYCEROL LIPASE"/>
    <property type="match status" value="1"/>
</dbReference>
<evidence type="ECO:0000259" key="1">
    <source>
        <dbReference type="Pfam" id="PF12697"/>
    </source>
</evidence>
<dbReference type="AlphaFoldDB" id="A0A3S9PXR9"/>
<dbReference type="GO" id="GO:0016020">
    <property type="term" value="C:membrane"/>
    <property type="evidence" value="ECO:0007669"/>
    <property type="project" value="TreeGrafter"/>
</dbReference>
<dbReference type="RefSeq" id="WP_126703943.1">
    <property type="nucleotide sequence ID" value="NZ_CP034593.1"/>
</dbReference>
<dbReference type="GO" id="GO:0016787">
    <property type="term" value="F:hydrolase activity"/>
    <property type="evidence" value="ECO:0007669"/>
    <property type="project" value="UniProtKB-KW"/>
</dbReference>
<dbReference type="InterPro" id="IPR029058">
    <property type="entry name" value="AB_hydrolase_fold"/>
</dbReference>
<organism evidence="2 3">
    <name type="scientific">Flaviflexus ciconiae</name>
    <dbReference type="NCBI Taxonomy" id="2496867"/>
    <lineage>
        <taxon>Bacteria</taxon>
        <taxon>Bacillati</taxon>
        <taxon>Actinomycetota</taxon>
        <taxon>Actinomycetes</taxon>
        <taxon>Actinomycetales</taxon>
        <taxon>Actinomycetaceae</taxon>
        <taxon>Flaviflexus</taxon>
    </lineage>
</organism>
<dbReference type="SUPFAM" id="SSF53474">
    <property type="entry name" value="alpha/beta-Hydrolases"/>
    <property type="match status" value="1"/>
</dbReference>
<sequence>MSVEFMGGVMFVRPRCDILARIEAGAYGKRLLILCHGVTDSAASLDELIDRFSPTHRIVAFDSLGHGHSPSFTGETLADPIEAARLALEQSIAPLVAKYGRAIAVGHSMGAALLSRAAADHPEWFTGLILEDPAWLTTEQAARYRANGPAEAKRIGDMVGRERETIDTIDVDYPLWPRTELAGWLQAKLNVDLDFVATGAVGYIEPWQTWLGDLTVPTLVLSSDGDDTLLNRDGLRLIDSLANPALTTMFVPGLRHTMRRDNPAAFHQAVDPVIARWTEEHP</sequence>
<dbReference type="OrthoDB" id="8444301at2"/>
<name>A0A3S9PXR9_9ACTO</name>
<dbReference type="Pfam" id="PF12697">
    <property type="entry name" value="Abhydrolase_6"/>
    <property type="match status" value="1"/>
</dbReference>
<gene>
    <name evidence="2" type="ORF">EJ997_07135</name>
</gene>
<keyword evidence="2" id="KW-0378">Hydrolase</keyword>
<proteinExistence type="predicted"/>